<dbReference type="PROSITE" id="PS00354">
    <property type="entry name" value="HMGI_Y"/>
    <property type="match status" value="1"/>
</dbReference>
<comment type="caution">
    <text evidence="4">The sequence shown here is derived from an EMBL/GenBank/DDBJ whole genome shotgun (WGS) entry which is preliminary data.</text>
</comment>
<keyword evidence="5" id="KW-1185">Reference proteome</keyword>
<evidence type="ECO:0000256" key="3">
    <source>
        <dbReference type="SAM" id="MobiDB-lite"/>
    </source>
</evidence>
<dbReference type="InterPro" id="IPR000637">
    <property type="entry name" value="HMGI/Y_DNA-bd_CS"/>
</dbReference>
<proteinExistence type="predicted"/>
<comment type="subcellular location">
    <subcellularLocation>
        <location evidence="1">Nucleus</location>
    </subcellularLocation>
</comment>
<protein>
    <submittedName>
        <fullName evidence="4">Uncharacterized protein</fullName>
    </submittedName>
</protein>
<dbReference type="GO" id="GO:0005634">
    <property type="term" value="C:nucleus"/>
    <property type="evidence" value="ECO:0007669"/>
    <property type="project" value="UniProtKB-SubCell"/>
</dbReference>
<feature type="compositionally biased region" description="Basic residues" evidence="3">
    <location>
        <begin position="71"/>
        <end position="93"/>
    </location>
</feature>
<evidence type="ECO:0000313" key="4">
    <source>
        <dbReference type="EMBL" id="KAB5546028.1"/>
    </source>
</evidence>
<gene>
    <name evidence="4" type="ORF">PHYPO_G00067370</name>
</gene>
<evidence type="ECO:0000313" key="5">
    <source>
        <dbReference type="Proteomes" id="UP000327468"/>
    </source>
</evidence>
<dbReference type="EMBL" id="VFJC01000017">
    <property type="protein sequence ID" value="KAB5546028.1"/>
    <property type="molecule type" value="Genomic_DNA"/>
</dbReference>
<feature type="region of interest" description="Disordered" evidence="3">
    <location>
        <begin position="32"/>
        <end position="93"/>
    </location>
</feature>
<dbReference type="Proteomes" id="UP000327468">
    <property type="component" value="Chromosome 16"/>
</dbReference>
<evidence type="ECO:0000256" key="2">
    <source>
        <dbReference type="ARBA" id="ARBA00023242"/>
    </source>
</evidence>
<sequence>MLKHSLLHYCASVLRLFSHSLEHCTAPARCTTHTLPNAPLPSAHKQETMSETAKDKGAVSTKEKGGAEKRGRGRPRKNPQVWRRTRRVPVWRE</sequence>
<evidence type="ECO:0000256" key="1">
    <source>
        <dbReference type="ARBA" id="ARBA00004123"/>
    </source>
</evidence>
<feature type="compositionally biased region" description="Basic and acidic residues" evidence="3">
    <location>
        <begin position="44"/>
        <end position="70"/>
    </location>
</feature>
<name>A0A5N5LTR4_PANHP</name>
<organism evidence="4 5">
    <name type="scientific">Pangasianodon hypophthalmus</name>
    <name type="common">Striped catfish</name>
    <name type="synonym">Helicophagus hypophthalmus</name>
    <dbReference type="NCBI Taxonomy" id="310915"/>
    <lineage>
        <taxon>Eukaryota</taxon>
        <taxon>Metazoa</taxon>
        <taxon>Chordata</taxon>
        <taxon>Craniata</taxon>
        <taxon>Vertebrata</taxon>
        <taxon>Euteleostomi</taxon>
        <taxon>Actinopterygii</taxon>
        <taxon>Neopterygii</taxon>
        <taxon>Teleostei</taxon>
        <taxon>Ostariophysi</taxon>
        <taxon>Siluriformes</taxon>
        <taxon>Pangasiidae</taxon>
        <taxon>Pangasianodon</taxon>
    </lineage>
</organism>
<dbReference type="GO" id="GO:0006355">
    <property type="term" value="P:regulation of DNA-templated transcription"/>
    <property type="evidence" value="ECO:0007669"/>
    <property type="project" value="InterPro"/>
</dbReference>
<accession>A0A5N5LTR4</accession>
<dbReference type="AlphaFoldDB" id="A0A5N5LTR4"/>
<reference evidence="4 5" key="1">
    <citation type="submission" date="2019-06" db="EMBL/GenBank/DDBJ databases">
        <title>A chromosome-scale genome assembly of the striped catfish, Pangasianodon hypophthalmus.</title>
        <authorList>
            <person name="Wen M."/>
            <person name="Zahm M."/>
            <person name="Roques C."/>
            <person name="Cabau C."/>
            <person name="Klopp C."/>
            <person name="Donnadieu C."/>
            <person name="Jouanno E."/>
            <person name="Avarre J.-C."/>
            <person name="Campet M."/>
            <person name="Ha T.T.T."/>
            <person name="Dugue R."/>
            <person name="Lampietro C."/>
            <person name="Louis A."/>
            <person name="Herpin A."/>
            <person name="Echchiki A."/>
            <person name="Berthelot C."/>
            <person name="Parey E."/>
            <person name="Roest-Crollius H."/>
            <person name="Braasch I."/>
            <person name="Postlethwait J."/>
            <person name="Bobe J."/>
            <person name="Montfort J."/>
            <person name="Bouchez O."/>
            <person name="Begum T."/>
            <person name="Schartl M."/>
            <person name="Guiguen Y."/>
        </authorList>
    </citation>
    <scope>NUCLEOTIDE SEQUENCE [LARGE SCALE GENOMIC DNA]</scope>
    <source>
        <strain evidence="4 5">Indonesia</strain>
        <tissue evidence="4">Blood</tissue>
    </source>
</reference>
<keyword evidence="2" id="KW-0539">Nucleus</keyword>